<dbReference type="EMBL" id="PEYM01000016">
    <property type="protein sequence ID" value="PIS31417.1"/>
    <property type="molecule type" value="Genomic_DNA"/>
</dbReference>
<proteinExistence type="predicted"/>
<accession>A0A2H0Y1G4</accession>
<organism evidence="1 2">
    <name type="scientific">Candidatus Saganbacteria bacterium CG08_land_8_20_14_0_20_45_16</name>
    <dbReference type="NCBI Taxonomy" id="2014293"/>
    <lineage>
        <taxon>Bacteria</taxon>
        <taxon>Bacillati</taxon>
        <taxon>Saganbacteria</taxon>
    </lineage>
</organism>
<evidence type="ECO:0000313" key="1">
    <source>
        <dbReference type="EMBL" id="PIS31417.1"/>
    </source>
</evidence>
<dbReference type="Proteomes" id="UP000231343">
    <property type="component" value="Unassembled WGS sequence"/>
</dbReference>
<protein>
    <submittedName>
        <fullName evidence="1">Uncharacterized protein</fullName>
    </submittedName>
</protein>
<sequence>MRFRCQTANELGNDELPASYLLTIDYYANFEVGQTEGNARQFFYFAKDKSGQYKLFAIYWAG</sequence>
<gene>
    <name evidence="1" type="ORF">COT42_01085</name>
</gene>
<reference evidence="1 2" key="1">
    <citation type="submission" date="2017-09" db="EMBL/GenBank/DDBJ databases">
        <title>Depth-based differentiation of microbial function through sediment-hosted aquifers and enrichment of novel symbionts in the deep terrestrial subsurface.</title>
        <authorList>
            <person name="Probst A.J."/>
            <person name="Ladd B."/>
            <person name="Jarett J.K."/>
            <person name="Geller-Mcgrath D.E."/>
            <person name="Sieber C.M."/>
            <person name="Emerson J.B."/>
            <person name="Anantharaman K."/>
            <person name="Thomas B.C."/>
            <person name="Malmstrom R."/>
            <person name="Stieglmeier M."/>
            <person name="Klingl A."/>
            <person name="Woyke T."/>
            <person name="Ryan C.M."/>
            <person name="Banfield J.F."/>
        </authorList>
    </citation>
    <scope>NUCLEOTIDE SEQUENCE [LARGE SCALE GENOMIC DNA]</scope>
    <source>
        <strain evidence="1">CG08_land_8_20_14_0_20_45_16</strain>
    </source>
</reference>
<comment type="caution">
    <text evidence="1">The sequence shown here is derived from an EMBL/GenBank/DDBJ whole genome shotgun (WGS) entry which is preliminary data.</text>
</comment>
<dbReference type="AlphaFoldDB" id="A0A2H0Y1G4"/>
<name>A0A2H0Y1G4_UNCSA</name>
<evidence type="ECO:0000313" key="2">
    <source>
        <dbReference type="Proteomes" id="UP000231343"/>
    </source>
</evidence>